<dbReference type="Gene3D" id="1.10.510.10">
    <property type="entry name" value="Transferase(Phosphotransferase) domain 1"/>
    <property type="match status" value="1"/>
</dbReference>
<dbReference type="Proteomes" id="UP001165289">
    <property type="component" value="Unassembled WGS sequence"/>
</dbReference>
<dbReference type="GO" id="GO:0005829">
    <property type="term" value="C:cytosol"/>
    <property type="evidence" value="ECO:0007669"/>
    <property type="project" value="TreeGrafter"/>
</dbReference>
<reference evidence="4 5" key="1">
    <citation type="journal article" date="2023" name="BMC Biol.">
        <title>The compact genome of the sponge Oopsacas minuta (Hexactinellida) is lacking key metazoan core genes.</title>
        <authorList>
            <person name="Santini S."/>
            <person name="Schenkelaars Q."/>
            <person name="Jourda C."/>
            <person name="Duchesne M."/>
            <person name="Belahbib H."/>
            <person name="Rocher C."/>
            <person name="Selva M."/>
            <person name="Riesgo A."/>
            <person name="Vervoort M."/>
            <person name="Leys S.P."/>
            <person name="Kodjabachian L."/>
            <person name="Le Bivic A."/>
            <person name="Borchiellini C."/>
            <person name="Claverie J.M."/>
            <person name="Renard E."/>
        </authorList>
    </citation>
    <scope>NUCLEOTIDE SEQUENCE [LARGE SCALE GENOMIC DNA]</scope>
    <source>
        <strain evidence="4">SPO-2</strain>
    </source>
</reference>
<dbReference type="PANTHER" id="PTHR22968">
    <property type="entry name" value="PROTEIN KINASE C, MU"/>
    <property type="match status" value="1"/>
</dbReference>
<dbReference type="GO" id="GO:0005524">
    <property type="term" value="F:ATP binding"/>
    <property type="evidence" value="ECO:0007669"/>
    <property type="project" value="UniProtKB-UniRule"/>
</dbReference>
<keyword evidence="5" id="KW-1185">Reference proteome</keyword>
<evidence type="ECO:0000256" key="1">
    <source>
        <dbReference type="PROSITE-ProRule" id="PRU10141"/>
    </source>
</evidence>
<dbReference type="Pfam" id="PF00069">
    <property type="entry name" value="Pkinase"/>
    <property type="match status" value="1"/>
</dbReference>
<dbReference type="InterPro" id="IPR011009">
    <property type="entry name" value="Kinase-like_dom_sf"/>
</dbReference>
<proteinExistence type="predicted"/>
<dbReference type="PROSITE" id="PS00107">
    <property type="entry name" value="PROTEIN_KINASE_ATP"/>
    <property type="match status" value="1"/>
</dbReference>
<comment type="caution">
    <text evidence="4">The sequence shown here is derived from an EMBL/GenBank/DDBJ whole genome shotgun (WGS) entry which is preliminary data.</text>
</comment>
<dbReference type="GO" id="GO:0035556">
    <property type="term" value="P:intracellular signal transduction"/>
    <property type="evidence" value="ECO:0007669"/>
    <property type="project" value="TreeGrafter"/>
</dbReference>
<feature type="domain" description="Protein kinase" evidence="3">
    <location>
        <begin position="448"/>
        <end position="704"/>
    </location>
</feature>
<dbReference type="InterPro" id="IPR017441">
    <property type="entry name" value="Protein_kinase_ATP_BS"/>
</dbReference>
<dbReference type="InterPro" id="IPR000719">
    <property type="entry name" value="Prot_kinase_dom"/>
</dbReference>
<evidence type="ECO:0000313" key="5">
    <source>
        <dbReference type="Proteomes" id="UP001165289"/>
    </source>
</evidence>
<evidence type="ECO:0000256" key="2">
    <source>
        <dbReference type="SAM" id="MobiDB-lite"/>
    </source>
</evidence>
<dbReference type="GO" id="GO:0004697">
    <property type="term" value="F:diacylglycerol-dependent serine/threonine kinase activity"/>
    <property type="evidence" value="ECO:0007669"/>
    <property type="project" value="UniProtKB-EC"/>
</dbReference>
<feature type="region of interest" description="Disordered" evidence="2">
    <location>
        <begin position="374"/>
        <end position="396"/>
    </location>
</feature>
<keyword evidence="4" id="KW-0808">Transferase</keyword>
<dbReference type="GO" id="GO:0007200">
    <property type="term" value="P:phospholipase C-activating G protein-coupled receptor signaling pathway"/>
    <property type="evidence" value="ECO:0007669"/>
    <property type="project" value="TreeGrafter"/>
</dbReference>
<dbReference type="AlphaFoldDB" id="A0AAV7KLH2"/>
<feature type="binding site" evidence="1">
    <location>
        <position position="477"/>
    </location>
    <ligand>
        <name>ATP</name>
        <dbReference type="ChEBI" id="CHEBI:30616"/>
    </ligand>
</feature>
<dbReference type="SUPFAM" id="SSF56112">
    <property type="entry name" value="Protein kinase-like (PK-like)"/>
    <property type="match status" value="1"/>
</dbReference>
<keyword evidence="4" id="KW-0418">Kinase</keyword>
<organism evidence="4 5">
    <name type="scientific">Oopsacas minuta</name>
    <dbReference type="NCBI Taxonomy" id="111878"/>
    <lineage>
        <taxon>Eukaryota</taxon>
        <taxon>Metazoa</taxon>
        <taxon>Porifera</taxon>
        <taxon>Hexactinellida</taxon>
        <taxon>Hexasterophora</taxon>
        <taxon>Lyssacinosida</taxon>
        <taxon>Leucopsacidae</taxon>
        <taxon>Oopsacas</taxon>
    </lineage>
</organism>
<keyword evidence="1" id="KW-0067">ATP-binding</keyword>
<name>A0AAV7KLH2_9METZ</name>
<accession>A0AAV7KLH2</accession>
<dbReference type="SUPFAM" id="SSF50729">
    <property type="entry name" value="PH domain-like"/>
    <property type="match status" value="1"/>
</dbReference>
<gene>
    <name evidence="4" type="ORF">LOD99_13545</name>
</gene>
<dbReference type="InterPro" id="IPR011993">
    <property type="entry name" value="PH-like_dom_sf"/>
</dbReference>
<dbReference type="PANTHER" id="PTHR22968:SF24">
    <property type="entry name" value="SERINE_THREONINE-PROTEIN KINASE"/>
    <property type="match status" value="1"/>
</dbReference>
<keyword evidence="1" id="KW-0547">Nucleotide-binding</keyword>
<dbReference type="PROSITE" id="PS50011">
    <property type="entry name" value="PROTEIN_KINASE_DOM"/>
    <property type="match status" value="1"/>
</dbReference>
<evidence type="ECO:0000313" key="4">
    <source>
        <dbReference type="EMBL" id="KAI6661673.1"/>
    </source>
</evidence>
<protein>
    <submittedName>
        <fullName evidence="4">Serine/threonine-protein kinase D1-like</fullName>
    </submittedName>
</protein>
<dbReference type="GO" id="GO:0008270">
    <property type="term" value="F:zinc ion binding"/>
    <property type="evidence" value="ECO:0007669"/>
    <property type="project" value="UniProtKB-KW"/>
</dbReference>
<sequence>MASISNNLPPTATSENSDIQYKALIIFSREPDMDLDKSQMKEEKERIIKVTKSLRESERIDAISEPFFESNKFTVGAWHHWYSEHLNDSNIILIICSPTLKQILMNKESGAIYEESFQRFSTTELFTQLESYHKYDKCIYVFLERNVDKSLLPGYIKDPDSISCFHLANPLDTKELGRIIRGDTVQPKVQNIREGKNNFSRVSRISQRRGVLGASNKQDSKASNYVKEGWLIFCTKQCSIRQQLFCRLSYKSVSFFLTPDAKQPSFEVPLASIQTIMPYGAMFSSQSSSKLNPVPCLLLTTSDGMEYYIGLDVISRDELIHFSKDPVKPGDVFNLQSLKEKEWAEFGIGLSSMVEWENEFHALLMPFTLETEQEQSHATGQVSKGASKEPPPPVVSNKSEFIAFRPARRPKFGGMHKHQMRGSFKVPKSTSDASIKTETLDISLFYQVFHQDILGSGQFGTVFGGVNRKSGRLVAVKAIEKTQFPIDEKQALLNEVLFLQGISHPGIVGLEKVFENWKMLFVVMERLAGDMLELILTQPIGRLDEFNTKTIIYQILIALRYLHKHDAVHCDLKPENVLLVSKEIPYQIKLCDFGYARMINTEQFRRSLVGTPAYVAPEVLDSSGYNRALDMWSSGVITYVSLSGTFPFNEDEDIKSQVSNQEFMYPSHPWKLISPTAIDLVNNLMEVSIRKRYNVSRALQHPWFVDKDMWLKLKQLESRVGYRYLTTEKQDKEFQAIPENKAV</sequence>
<evidence type="ECO:0000259" key="3">
    <source>
        <dbReference type="PROSITE" id="PS50011"/>
    </source>
</evidence>
<dbReference type="SMART" id="SM00220">
    <property type="entry name" value="S_TKc"/>
    <property type="match status" value="1"/>
</dbReference>
<dbReference type="EMBL" id="JAKMXF010000011">
    <property type="protein sequence ID" value="KAI6661673.1"/>
    <property type="molecule type" value="Genomic_DNA"/>
</dbReference>
<dbReference type="Gene3D" id="2.30.29.30">
    <property type="entry name" value="Pleckstrin-homology domain (PH domain)/Phosphotyrosine-binding domain (PTB)"/>
    <property type="match status" value="1"/>
</dbReference>